<evidence type="ECO:0000313" key="2">
    <source>
        <dbReference type="EMBL" id="RKR14148.1"/>
    </source>
</evidence>
<feature type="chain" id="PRO_5019772609" evidence="1">
    <location>
        <begin position="22"/>
        <end position="544"/>
    </location>
</feature>
<reference evidence="2 3" key="1">
    <citation type="submission" date="2018-10" db="EMBL/GenBank/DDBJ databases">
        <title>Genomic Encyclopedia of Archaeal and Bacterial Type Strains, Phase II (KMG-II): from individual species to whole genera.</title>
        <authorList>
            <person name="Goeker M."/>
        </authorList>
    </citation>
    <scope>NUCLEOTIDE SEQUENCE [LARGE SCALE GENOMIC DNA]</scope>
    <source>
        <strain evidence="2 3">DSM 25230</strain>
    </source>
</reference>
<proteinExistence type="predicted"/>
<evidence type="ECO:0000256" key="1">
    <source>
        <dbReference type="SAM" id="SignalP"/>
    </source>
</evidence>
<organism evidence="2 3">
    <name type="scientific">Maribacter vaceletii</name>
    <dbReference type="NCBI Taxonomy" id="1206816"/>
    <lineage>
        <taxon>Bacteria</taxon>
        <taxon>Pseudomonadati</taxon>
        <taxon>Bacteroidota</taxon>
        <taxon>Flavobacteriia</taxon>
        <taxon>Flavobacteriales</taxon>
        <taxon>Flavobacteriaceae</taxon>
        <taxon>Maribacter</taxon>
    </lineage>
</organism>
<accession>A0A495EB84</accession>
<comment type="caution">
    <text evidence="2">The sequence shown here is derived from an EMBL/GenBank/DDBJ whole genome shotgun (WGS) entry which is preliminary data.</text>
</comment>
<gene>
    <name evidence="2" type="ORF">CLV91_0220</name>
</gene>
<dbReference type="AlphaFoldDB" id="A0A495EB84"/>
<dbReference type="RefSeq" id="WP_121063112.1">
    <property type="nucleotide sequence ID" value="NZ_RBIQ01000007.1"/>
</dbReference>
<feature type="signal peptide" evidence="1">
    <location>
        <begin position="1"/>
        <end position="21"/>
    </location>
</feature>
<keyword evidence="3" id="KW-1185">Reference proteome</keyword>
<evidence type="ECO:0000313" key="3">
    <source>
        <dbReference type="Proteomes" id="UP000269412"/>
    </source>
</evidence>
<dbReference type="Proteomes" id="UP000269412">
    <property type="component" value="Unassembled WGS sequence"/>
</dbReference>
<dbReference type="OrthoDB" id="997414at2"/>
<name>A0A495EB84_9FLAO</name>
<keyword evidence="1" id="KW-0732">Signal</keyword>
<dbReference type="EMBL" id="RBIQ01000007">
    <property type="protein sequence ID" value="RKR14148.1"/>
    <property type="molecule type" value="Genomic_DNA"/>
</dbReference>
<protein>
    <submittedName>
        <fullName evidence="2">Uncharacterized protein</fullName>
    </submittedName>
</protein>
<sequence>MKKNIFFLTFISLLSLYIAKAQSTDIDKEPIEISYVRLPDKPVLNDANRTFSVLSLNSQVLTQSLPELYFESEIKLSGFTKLNNDAFIAIQSKLIDVTLISNDINSTPKSRTDDDGKVTRWTEYKTIIKYRTEGSVTVTSADQSINEVFTFNGNKTKSSKVFDNYESARAFRNSNSIKTLRINFIKSVISTVNSRISSLFGYKEIKSKKNLWVLDSKKHPEYENHKANFKIVEKAFSKMKSYESLDNLKIEVKPALEYYKSILSKYEGKDRKSKKLRYASLYNLGWINYYLDNPDETATYGAKIIENDYDKSDGKSLDKKAIKLRDVFATNKTDTRHLNVLTEDKTDYYGASSNQFMDANDPNKPFDPKTDPDYSLSFVITNSGDTIPGYINMKKIDKLAGILKTYVKDLEGKPVLRNFGAHEVNTLVLGNGEKRYTLPFKEADDAVTMSSFDRASYKYVKRIYASKKINLYEYQSRELIIKKNTDKKGYSTSGSGWLMAFRKKLGNLLGEDCPELKERVKEKEFENNANSIIEFIKAYENCEK</sequence>